<dbReference type="CDD" id="cd01131">
    <property type="entry name" value="PilT"/>
    <property type="match status" value="1"/>
</dbReference>
<dbReference type="PANTHER" id="PTHR30486:SF6">
    <property type="entry name" value="TYPE IV PILUS RETRACTATION ATPASE PILT"/>
    <property type="match status" value="1"/>
</dbReference>
<dbReference type="EMBL" id="SJPV01000010">
    <property type="protein sequence ID" value="TWU33362.1"/>
    <property type="molecule type" value="Genomic_DNA"/>
</dbReference>
<dbReference type="Pfam" id="PF00437">
    <property type="entry name" value="T2SSE"/>
    <property type="match status" value="1"/>
</dbReference>
<dbReference type="SUPFAM" id="SSF52540">
    <property type="entry name" value="P-loop containing nucleoside triphosphate hydrolases"/>
    <property type="match status" value="1"/>
</dbReference>
<sequence length="353" mass="39416">MAYLDPLLLRMKEVNASDLHLVVGQPPKYRIDGQIQIIKDHDVLSRERLAEYMFELCSEGQRSRYEQNLDFDFAYGIGDEARFRCNYFFQRTGYGAVMRLIPTRISTVEELGLPPVLLRLTELRSGLVLVTGPTGSGKSTTLAAMIDHINQQQRKHIVTIEDPIEFVHANRQSIITHREVGEHTPSFASALRTVTRQDADVVLVGEMRDLETISQAISAASMGTLVFGTLHTNSAPKTIDRIIDVFPSDQQAQIRTMLAESIRGIVAQQLLLRKGGQGRVAANEVLFGTSAVANIIREGKIEKITSVLQSGRREGMLLMDDSLQRLVDEKTIDGADAYMKASEKQRFAEFAPE</sequence>
<dbReference type="InterPro" id="IPR006321">
    <property type="entry name" value="PilT/PilU"/>
</dbReference>
<comment type="caution">
    <text evidence="3">The sequence shown here is derived from an EMBL/GenBank/DDBJ whole genome shotgun (WGS) entry which is preliminary data.</text>
</comment>
<dbReference type="NCBIfam" id="TIGR01420">
    <property type="entry name" value="pilT_fam"/>
    <property type="match status" value="1"/>
</dbReference>
<gene>
    <name evidence="3" type="primary">pilT_5</name>
    <name evidence="3" type="ORF">Poly41_51160</name>
</gene>
<dbReference type="RefSeq" id="WP_146529709.1">
    <property type="nucleotide sequence ID" value="NZ_SJPV01000010.1"/>
</dbReference>
<dbReference type="Proteomes" id="UP000319143">
    <property type="component" value="Unassembled WGS sequence"/>
</dbReference>
<dbReference type="InterPro" id="IPR003593">
    <property type="entry name" value="AAA+_ATPase"/>
</dbReference>
<organism evidence="3 4">
    <name type="scientific">Novipirellula artificiosorum</name>
    <dbReference type="NCBI Taxonomy" id="2528016"/>
    <lineage>
        <taxon>Bacteria</taxon>
        <taxon>Pseudomonadati</taxon>
        <taxon>Planctomycetota</taxon>
        <taxon>Planctomycetia</taxon>
        <taxon>Pirellulales</taxon>
        <taxon>Pirellulaceae</taxon>
        <taxon>Novipirellula</taxon>
    </lineage>
</organism>
<dbReference type="InterPro" id="IPR050921">
    <property type="entry name" value="T4SS_GSP_E_ATPase"/>
</dbReference>
<dbReference type="GO" id="GO:0005524">
    <property type="term" value="F:ATP binding"/>
    <property type="evidence" value="ECO:0007669"/>
    <property type="project" value="InterPro"/>
</dbReference>
<proteinExistence type="inferred from homology"/>
<protein>
    <submittedName>
        <fullName evidence="3">Twitching mobility protein</fullName>
    </submittedName>
</protein>
<evidence type="ECO:0000313" key="3">
    <source>
        <dbReference type="EMBL" id="TWU33362.1"/>
    </source>
</evidence>
<dbReference type="Gene3D" id="3.30.450.90">
    <property type="match status" value="1"/>
</dbReference>
<evidence type="ECO:0000256" key="1">
    <source>
        <dbReference type="ARBA" id="ARBA00006611"/>
    </source>
</evidence>
<dbReference type="PANTHER" id="PTHR30486">
    <property type="entry name" value="TWITCHING MOTILITY PROTEIN PILT"/>
    <property type="match status" value="1"/>
</dbReference>
<evidence type="ECO:0000313" key="4">
    <source>
        <dbReference type="Proteomes" id="UP000319143"/>
    </source>
</evidence>
<dbReference type="SMART" id="SM00382">
    <property type="entry name" value="AAA"/>
    <property type="match status" value="1"/>
</dbReference>
<reference evidence="3 4" key="1">
    <citation type="submission" date="2019-02" db="EMBL/GenBank/DDBJ databases">
        <title>Deep-cultivation of Planctomycetes and their phenomic and genomic characterization uncovers novel biology.</title>
        <authorList>
            <person name="Wiegand S."/>
            <person name="Jogler M."/>
            <person name="Boedeker C."/>
            <person name="Pinto D."/>
            <person name="Vollmers J."/>
            <person name="Rivas-Marin E."/>
            <person name="Kohn T."/>
            <person name="Peeters S.H."/>
            <person name="Heuer A."/>
            <person name="Rast P."/>
            <person name="Oberbeckmann S."/>
            <person name="Bunk B."/>
            <person name="Jeske O."/>
            <person name="Meyerdierks A."/>
            <person name="Storesund J.E."/>
            <person name="Kallscheuer N."/>
            <person name="Luecker S."/>
            <person name="Lage O.M."/>
            <person name="Pohl T."/>
            <person name="Merkel B.J."/>
            <person name="Hornburger P."/>
            <person name="Mueller R.-W."/>
            <person name="Bruemmer F."/>
            <person name="Labrenz M."/>
            <person name="Spormann A.M."/>
            <person name="Op Den Camp H."/>
            <person name="Overmann J."/>
            <person name="Amann R."/>
            <person name="Jetten M.S.M."/>
            <person name="Mascher T."/>
            <person name="Medema M.H."/>
            <person name="Devos D.P."/>
            <person name="Kaster A.-K."/>
            <person name="Ovreas L."/>
            <person name="Rohde M."/>
            <person name="Galperin M.Y."/>
            <person name="Jogler C."/>
        </authorList>
    </citation>
    <scope>NUCLEOTIDE SEQUENCE [LARGE SCALE GENOMIC DNA]</scope>
    <source>
        <strain evidence="3 4">Poly41</strain>
    </source>
</reference>
<feature type="domain" description="AAA+ ATPase" evidence="2">
    <location>
        <begin position="124"/>
        <end position="258"/>
    </location>
</feature>
<dbReference type="Gene3D" id="3.40.50.300">
    <property type="entry name" value="P-loop containing nucleotide triphosphate hydrolases"/>
    <property type="match status" value="1"/>
</dbReference>
<name>A0A5C6D8U5_9BACT</name>
<keyword evidence="4" id="KW-1185">Reference proteome</keyword>
<dbReference type="GO" id="GO:0016887">
    <property type="term" value="F:ATP hydrolysis activity"/>
    <property type="evidence" value="ECO:0007669"/>
    <property type="project" value="InterPro"/>
</dbReference>
<dbReference type="OrthoDB" id="9808272at2"/>
<evidence type="ECO:0000259" key="2">
    <source>
        <dbReference type="SMART" id="SM00382"/>
    </source>
</evidence>
<comment type="similarity">
    <text evidence="1">Belongs to the GSP E family.</text>
</comment>
<accession>A0A5C6D8U5</accession>
<dbReference type="InterPro" id="IPR001482">
    <property type="entry name" value="T2SS/T4SS_dom"/>
</dbReference>
<dbReference type="AlphaFoldDB" id="A0A5C6D8U5"/>
<dbReference type="InterPro" id="IPR027417">
    <property type="entry name" value="P-loop_NTPase"/>
</dbReference>